<dbReference type="InterPro" id="IPR003699">
    <property type="entry name" value="QueA"/>
</dbReference>
<evidence type="ECO:0000256" key="1">
    <source>
        <dbReference type="ARBA" id="ARBA00022490"/>
    </source>
</evidence>
<name>A0A1F4Q2C3_UNCSA</name>
<dbReference type="InterPro" id="IPR036100">
    <property type="entry name" value="QueA_sf"/>
</dbReference>
<evidence type="ECO:0000256" key="4">
    <source>
        <dbReference type="ARBA" id="ARBA00022785"/>
    </source>
</evidence>
<organism evidence="6 7">
    <name type="scientific">candidate division WOR-1 bacterium RIFCSPHIGHO2_01_FULL_53_15</name>
    <dbReference type="NCBI Taxonomy" id="1802564"/>
    <lineage>
        <taxon>Bacteria</taxon>
        <taxon>Bacillati</taxon>
        <taxon>Saganbacteria</taxon>
    </lineage>
</organism>
<dbReference type="EMBL" id="METM01000016">
    <property type="protein sequence ID" value="OGB90019.1"/>
    <property type="molecule type" value="Genomic_DNA"/>
</dbReference>
<dbReference type="NCBIfam" id="TIGR00113">
    <property type="entry name" value="queA"/>
    <property type="match status" value="1"/>
</dbReference>
<evidence type="ECO:0000256" key="5">
    <source>
        <dbReference type="HAMAP-Rule" id="MF_00113"/>
    </source>
</evidence>
<keyword evidence="6" id="KW-0413">Isomerase</keyword>
<dbReference type="GO" id="GO:0005737">
    <property type="term" value="C:cytoplasm"/>
    <property type="evidence" value="ECO:0007669"/>
    <property type="project" value="UniProtKB-SubCell"/>
</dbReference>
<keyword evidence="3 5" id="KW-0949">S-adenosyl-L-methionine</keyword>
<dbReference type="Gene3D" id="3.40.1780.10">
    <property type="entry name" value="QueA-like"/>
    <property type="match status" value="1"/>
</dbReference>
<dbReference type="PANTHER" id="PTHR30307:SF0">
    <property type="entry name" value="S-ADENOSYLMETHIONINE:TRNA RIBOSYLTRANSFERASE-ISOMERASE"/>
    <property type="match status" value="1"/>
</dbReference>
<dbReference type="Proteomes" id="UP000178724">
    <property type="component" value="Unassembled WGS sequence"/>
</dbReference>
<dbReference type="Pfam" id="PF02547">
    <property type="entry name" value="Queuosine_synth"/>
    <property type="match status" value="1"/>
</dbReference>
<proteinExistence type="inferred from homology"/>
<keyword evidence="1 5" id="KW-0963">Cytoplasm</keyword>
<gene>
    <name evidence="5" type="primary">queA</name>
    <name evidence="6" type="ORF">A2625_01615</name>
</gene>
<evidence type="ECO:0000313" key="6">
    <source>
        <dbReference type="EMBL" id="OGB90019.1"/>
    </source>
</evidence>
<dbReference type="EC" id="2.4.99.17" evidence="5"/>
<dbReference type="Gene3D" id="2.40.10.240">
    <property type="entry name" value="QueA-like"/>
    <property type="match status" value="1"/>
</dbReference>
<dbReference type="GO" id="GO:0008616">
    <property type="term" value="P:tRNA queuosine(34) biosynthetic process"/>
    <property type="evidence" value="ECO:0007669"/>
    <property type="project" value="UniProtKB-UniRule"/>
</dbReference>
<dbReference type="InterPro" id="IPR042119">
    <property type="entry name" value="QueA_dom2"/>
</dbReference>
<dbReference type="GO" id="GO:0051075">
    <property type="term" value="F:S-adenosylmethionine:tRNA ribosyltransferase-isomerase activity"/>
    <property type="evidence" value="ECO:0007669"/>
    <property type="project" value="UniProtKB-EC"/>
</dbReference>
<sequence>MKTSDFDFQVPPELIAHEPAAQRDHSRLMVVDRARQTIEHKRFFDIVDYLNPGDLLVLNNTKVIPANLAGKKEAGGAKVEILLVSRKQRSERDERKSGGRDQIWECLVKPGKRLSVGSRVIFGDGELVGAVLEKTESGEQVIEFIGDLKGFMKRNGEVPLPPYIKNSEPRTHNSELTSRYQTVYAEKEGASAAPTAGLHFTPELLERIKDRGVGVAQITLHTGLATFKPVYAENIEEHKMYSEEYEVPCETIRVLRNAKRVIAVGTTSVRTLEAIANSPPLSPSLFKRGGGLTSALAGGELKGATDIFIYPGYEFQVVDAMVTNFHWPRTTLIMLVSAFAGKDFIMRAYREAIDQKYRFFSFGDAMLIL</sequence>
<dbReference type="NCBIfam" id="NF001140">
    <property type="entry name" value="PRK00147.1"/>
    <property type="match status" value="1"/>
</dbReference>
<evidence type="ECO:0000313" key="7">
    <source>
        <dbReference type="Proteomes" id="UP000178724"/>
    </source>
</evidence>
<dbReference type="PANTHER" id="PTHR30307">
    <property type="entry name" value="S-ADENOSYLMETHIONINE:TRNA RIBOSYLTRANSFERASE-ISOMERASE"/>
    <property type="match status" value="1"/>
</dbReference>
<comment type="pathway">
    <text evidence="5">tRNA modification; tRNA-queuosine biosynthesis.</text>
</comment>
<dbReference type="AlphaFoldDB" id="A0A1F4Q2C3"/>
<keyword evidence="4 5" id="KW-0671">Queuosine biosynthesis</keyword>
<comment type="similarity">
    <text evidence="5">Belongs to the QueA family.</text>
</comment>
<protein>
    <recommendedName>
        <fullName evidence="5">S-adenosylmethionine:tRNA ribosyltransferase-isomerase</fullName>
        <ecNumber evidence="5">2.4.99.17</ecNumber>
    </recommendedName>
    <alternativeName>
        <fullName evidence="5">Queuosine biosynthesis protein QueA</fullName>
    </alternativeName>
</protein>
<comment type="function">
    <text evidence="5">Transfers and isomerizes the ribose moiety from AdoMet to the 7-aminomethyl group of 7-deazaguanine (preQ1-tRNA) to give epoxyqueuosine (oQ-tRNA).</text>
</comment>
<comment type="catalytic activity">
    <reaction evidence="5">
        <text>7-aminomethyl-7-carbaguanosine(34) in tRNA + S-adenosyl-L-methionine = epoxyqueuosine(34) in tRNA + adenine + L-methionine + 2 H(+)</text>
        <dbReference type="Rhea" id="RHEA:32155"/>
        <dbReference type="Rhea" id="RHEA-COMP:10342"/>
        <dbReference type="Rhea" id="RHEA-COMP:18582"/>
        <dbReference type="ChEBI" id="CHEBI:15378"/>
        <dbReference type="ChEBI" id="CHEBI:16708"/>
        <dbReference type="ChEBI" id="CHEBI:57844"/>
        <dbReference type="ChEBI" id="CHEBI:59789"/>
        <dbReference type="ChEBI" id="CHEBI:82833"/>
        <dbReference type="ChEBI" id="CHEBI:194443"/>
        <dbReference type="EC" id="2.4.99.17"/>
    </reaction>
</comment>
<dbReference type="UniPathway" id="UPA00392"/>
<dbReference type="InterPro" id="IPR042118">
    <property type="entry name" value="QueA_dom1"/>
</dbReference>
<comment type="subunit">
    <text evidence="5">Monomer.</text>
</comment>
<dbReference type="FunFam" id="2.40.10.240:FF:000002">
    <property type="entry name" value="S-adenosylmethionine:tRNA ribosyltransferase-isomerase"/>
    <property type="match status" value="1"/>
</dbReference>
<accession>A0A1F4Q2C3</accession>
<evidence type="ECO:0000256" key="3">
    <source>
        <dbReference type="ARBA" id="ARBA00022691"/>
    </source>
</evidence>
<dbReference type="SUPFAM" id="SSF111337">
    <property type="entry name" value="QueA-like"/>
    <property type="match status" value="1"/>
</dbReference>
<comment type="caution">
    <text evidence="6">The sequence shown here is derived from an EMBL/GenBank/DDBJ whole genome shotgun (WGS) entry which is preliminary data.</text>
</comment>
<comment type="subcellular location">
    <subcellularLocation>
        <location evidence="5">Cytoplasm</location>
    </subcellularLocation>
</comment>
<reference evidence="6 7" key="1">
    <citation type="journal article" date="2016" name="Nat. Commun.">
        <title>Thousands of microbial genomes shed light on interconnected biogeochemical processes in an aquifer system.</title>
        <authorList>
            <person name="Anantharaman K."/>
            <person name="Brown C.T."/>
            <person name="Hug L.A."/>
            <person name="Sharon I."/>
            <person name="Castelle C.J."/>
            <person name="Probst A.J."/>
            <person name="Thomas B.C."/>
            <person name="Singh A."/>
            <person name="Wilkins M.J."/>
            <person name="Karaoz U."/>
            <person name="Brodie E.L."/>
            <person name="Williams K.H."/>
            <person name="Hubbard S.S."/>
            <person name="Banfield J.F."/>
        </authorList>
    </citation>
    <scope>NUCLEOTIDE SEQUENCE [LARGE SCALE GENOMIC DNA]</scope>
</reference>
<dbReference type="HAMAP" id="MF_00113">
    <property type="entry name" value="QueA"/>
    <property type="match status" value="1"/>
</dbReference>
<keyword evidence="2 5" id="KW-0808">Transferase</keyword>
<evidence type="ECO:0000256" key="2">
    <source>
        <dbReference type="ARBA" id="ARBA00022679"/>
    </source>
</evidence>